<keyword evidence="2" id="KW-0539">Nucleus</keyword>
<evidence type="ECO:0000313" key="6">
    <source>
        <dbReference type="Proteomes" id="UP001152607"/>
    </source>
</evidence>
<dbReference type="GO" id="GO:0006351">
    <property type="term" value="P:DNA-templated transcription"/>
    <property type="evidence" value="ECO:0007669"/>
    <property type="project" value="InterPro"/>
</dbReference>
<evidence type="ECO:0000313" key="5">
    <source>
        <dbReference type="EMBL" id="CAI6340080.1"/>
    </source>
</evidence>
<feature type="domain" description="Zn(2)-C6 fungal-type" evidence="4">
    <location>
        <begin position="24"/>
        <end position="54"/>
    </location>
</feature>
<dbReference type="InterPro" id="IPR001138">
    <property type="entry name" value="Zn2Cys6_DnaBD"/>
</dbReference>
<reference evidence="5" key="1">
    <citation type="submission" date="2023-01" db="EMBL/GenBank/DDBJ databases">
        <authorList>
            <person name="Van Ghelder C."/>
            <person name="Rancurel C."/>
        </authorList>
    </citation>
    <scope>NUCLEOTIDE SEQUENCE</scope>
    <source>
        <strain evidence="5">CNCM I-4278</strain>
    </source>
</reference>
<dbReference type="InterPro" id="IPR007219">
    <property type="entry name" value="XnlR_reg_dom"/>
</dbReference>
<dbReference type="CDD" id="cd00067">
    <property type="entry name" value="GAL4"/>
    <property type="match status" value="1"/>
</dbReference>
<comment type="caution">
    <text evidence="5">The sequence shown here is derived from an EMBL/GenBank/DDBJ whole genome shotgun (WGS) entry which is preliminary data.</text>
</comment>
<keyword evidence="6" id="KW-1185">Reference proteome</keyword>
<dbReference type="CDD" id="cd12148">
    <property type="entry name" value="fungal_TF_MHR"/>
    <property type="match status" value="1"/>
</dbReference>
<name>A0A9W4UQ53_9PLEO</name>
<dbReference type="Pfam" id="PF04082">
    <property type="entry name" value="Fungal_trans"/>
    <property type="match status" value="1"/>
</dbReference>
<sequence>MPAQSSSKRSADEPPAKRSRVSRACDQCRTAREKCDGTQPTCMKCSDLKRSCTYTAPPKKRGIQPGYIRTLELALTWLFQNTDGETLLHEKLAREGNSSVFFGRETRESNRLHKAWRKSRFCKDIDKVLSGEQISRNGGDADTLISEEDDSDVEPPSAGLQDPSHMQPSEEIIISPTTQFASPTLPHPIQHQSSHSRTGPTSSISLPPNSWHLLEIYFAYTQAWLPICEKHDVLRTSYLYPEQGLPLSIAELSNSHDHAELWSALAVAVHQAKLDPEHTSNLPDGESLYQITKSLIPNEVGSFDTGHVKALLNLAVVNIGCGRVEAAWLLVGSASRILTAIGHMSQTSNPKLKHLFAGCFLMDSFLSLHLGRSPYLHRSDIERIGEDGLEEWQPWTTPTMSCLTATPRTPTFGLSSFNRLLDLADLLASLGRRQPDSLPYPTEQLLSNLDHWKTMLPTRLNYIVDERKDVPLNPPALLLSVTYICVLYALRSAQSLIDRLLALLEQFRELLGVPSMPPLIDCLLQDMQKRDSYTTLEQNSKIRIETIRAEICHAWSVTRQRGPISVVSQRKQSLQQVPTPESMQIPANYNFPRSSNRPGSARQKQSSSLLEELLPDMNPALPAEISTMGPPSEDGFRRHSLQHRPSLSSTTLPPDLENYFDELASLDGTERLDSQPQFMQNLGFAPDANMADFLSAEFGQFLPGVSSTFLPQHDDYTHLDPAFFGAS</sequence>
<dbReference type="Gene3D" id="4.10.240.10">
    <property type="entry name" value="Zn(2)-C6 fungal-type DNA-binding domain"/>
    <property type="match status" value="1"/>
</dbReference>
<accession>A0A9W4UQ53</accession>
<dbReference type="SMART" id="SM00066">
    <property type="entry name" value="GAL4"/>
    <property type="match status" value="1"/>
</dbReference>
<dbReference type="GO" id="GO:0003677">
    <property type="term" value="F:DNA binding"/>
    <property type="evidence" value="ECO:0007669"/>
    <property type="project" value="InterPro"/>
</dbReference>
<feature type="compositionally biased region" description="Polar residues" evidence="3">
    <location>
        <begin position="643"/>
        <end position="652"/>
    </location>
</feature>
<dbReference type="InterPro" id="IPR052783">
    <property type="entry name" value="Metabolic/Drug-Res_Regulator"/>
</dbReference>
<dbReference type="GO" id="GO:0000981">
    <property type="term" value="F:DNA-binding transcription factor activity, RNA polymerase II-specific"/>
    <property type="evidence" value="ECO:0007669"/>
    <property type="project" value="InterPro"/>
</dbReference>
<dbReference type="Proteomes" id="UP001152607">
    <property type="component" value="Unassembled WGS sequence"/>
</dbReference>
<feature type="region of interest" description="Disordered" evidence="3">
    <location>
        <begin position="180"/>
        <end position="203"/>
    </location>
</feature>
<dbReference type="SUPFAM" id="SSF57701">
    <property type="entry name" value="Zn2/Cys6 DNA-binding domain"/>
    <property type="match status" value="1"/>
</dbReference>
<feature type="compositionally biased region" description="Polar residues" evidence="3">
    <location>
        <begin position="190"/>
        <end position="203"/>
    </location>
</feature>
<dbReference type="GO" id="GO:0045944">
    <property type="term" value="P:positive regulation of transcription by RNA polymerase II"/>
    <property type="evidence" value="ECO:0007669"/>
    <property type="project" value="TreeGrafter"/>
</dbReference>
<dbReference type="SMART" id="SM00906">
    <property type="entry name" value="Fungal_trans"/>
    <property type="match status" value="1"/>
</dbReference>
<keyword evidence="1" id="KW-0479">Metal-binding</keyword>
<dbReference type="PANTHER" id="PTHR47655:SF2">
    <property type="entry name" value="QUINIC ACID UTILIZATION ACTIVATOR"/>
    <property type="match status" value="1"/>
</dbReference>
<dbReference type="AlphaFoldDB" id="A0A9W4UQ53"/>
<feature type="region of interest" description="Disordered" evidence="3">
    <location>
        <begin position="1"/>
        <end position="23"/>
    </location>
</feature>
<feature type="region of interest" description="Disordered" evidence="3">
    <location>
        <begin position="620"/>
        <end position="654"/>
    </location>
</feature>
<feature type="region of interest" description="Disordered" evidence="3">
    <location>
        <begin position="133"/>
        <end position="165"/>
    </location>
</feature>
<dbReference type="OrthoDB" id="3364175at2759"/>
<evidence type="ECO:0000256" key="1">
    <source>
        <dbReference type="ARBA" id="ARBA00022723"/>
    </source>
</evidence>
<dbReference type="InterPro" id="IPR036864">
    <property type="entry name" value="Zn2-C6_fun-type_DNA-bd_sf"/>
</dbReference>
<dbReference type="Pfam" id="PF00172">
    <property type="entry name" value="Zn_clus"/>
    <property type="match status" value="1"/>
</dbReference>
<evidence type="ECO:0000259" key="4">
    <source>
        <dbReference type="PROSITE" id="PS50048"/>
    </source>
</evidence>
<dbReference type="EMBL" id="CAOQHR010000010">
    <property type="protein sequence ID" value="CAI6340080.1"/>
    <property type="molecule type" value="Genomic_DNA"/>
</dbReference>
<proteinExistence type="predicted"/>
<dbReference type="PROSITE" id="PS50048">
    <property type="entry name" value="ZN2_CY6_FUNGAL_2"/>
    <property type="match status" value="1"/>
</dbReference>
<dbReference type="PANTHER" id="PTHR47655">
    <property type="entry name" value="QUINIC ACID UTILIZATION ACTIVATOR"/>
    <property type="match status" value="1"/>
</dbReference>
<feature type="region of interest" description="Disordered" evidence="3">
    <location>
        <begin position="568"/>
        <end position="608"/>
    </location>
</feature>
<dbReference type="PROSITE" id="PS00463">
    <property type="entry name" value="ZN2_CY6_FUNGAL_1"/>
    <property type="match status" value="1"/>
</dbReference>
<dbReference type="GO" id="GO:0008270">
    <property type="term" value="F:zinc ion binding"/>
    <property type="evidence" value="ECO:0007669"/>
    <property type="project" value="InterPro"/>
</dbReference>
<feature type="compositionally biased region" description="Polar residues" evidence="3">
    <location>
        <begin position="568"/>
        <end position="605"/>
    </location>
</feature>
<evidence type="ECO:0000256" key="3">
    <source>
        <dbReference type="SAM" id="MobiDB-lite"/>
    </source>
</evidence>
<gene>
    <name evidence="5" type="ORF">PDIGIT_LOCUS13248</name>
</gene>
<organism evidence="5 6">
    <name type="scientific">Periconia digitata</name>
    <dbReference type="NCBI Taxonomy" id="1303443"/>
    <lineage>
        <taxon>Eukaryota</taxon>
        <taxon>Fungi</taxon>
        <taxon>Dikarya</taxon>
        <taxon>Ascomycota</taxon>
        <taxon>Pezizomycotina</taxon>
        <taxon>Dothideomycetes</taxon>
        <taxon>Pleosporomycetidae</taxon>
        <taxon>Pleosporales</taxon>
        <taxon>Massarineae</taxon>
        <taxon>Periconiaceae</taxon>
        <taxon>Periconia</taxon>
    </lineage>
</organism>
<evidence type="ECO:0000256" key="2">
    <source>
        <dbReference type="ARBA" id="ARBA00023242"/>
    </source>
</evidence>
<protein>
    <recommendedName>
        <fullName evidence="4">Zn(2)-C6 fungal-type domain-containing protein</fullName>
    </recommendedName>
</protein>